<dbReference type="InterPro" id="IPR038330">
    <property type="entry name" value="TspO/MBR-related_sf"/>
</dbReference>
<evidence type="ECO:0000313" key="7">
    <source>
        <dbReference type="EMBL" id="MCL6740454.1"/>
    </source>
</evidence>
<dbReference type="PANTHER" id="PTHR10057">
    <property type="entry name" value="PERIPHERAL-TYPE BENZODIAZEPINE RECEPTOR"/>
    <property type="match status" value="1"/>
</dbReference>
<gene>
    <name evidence="7" type="ORF">LZ518_04830</name>
</gene>
<reference evidence="7" key="1">
    <citation type="submission" date="2022-05" db="EMBL/GenBank/DDBJ databases">
        <authorList>
            <person name="Jo J.-H."/>
            <person name="Im W.-T."/>
        </authorList>
    </citation>
    <scope>NUCLEOTIDE SEQUENCE</scope>
    <source>
        <strain evidence="7">RB56-2</strain>
    </source>
</reference>
<evidence type="ECO:0000256" key="3">
    <source>
        <dbReference type="ARBA" id="ARBA00022692"/>
    </source>
</evidence>
<proteinExistence type="inferred from homology"/>
<keyword evidence="5 6" id="KW-0472">Membrane</keyword>
<dbReference type="PIRSF" id="PIRSF005859">
    <property type="entry name" value="PBR"/>
    <property type="match status" value="1"/>
</dbReference>
<comment type="subcellular location">
    <subcellularLocation>
        <location evidence="1">Membrane</location>
        <topology evidence="1">Multi-pass membrane protein</topology>
    </subcellularLocation>
</comment>
<dbReference type="PANTHER" id="PTHR10057:SF0">
    <property type="entry name" value="TRANSLOCATOR PROTEIN"/>
    <property type="match status" value="1"/>
</dbReference>
<feature type="transmembrane region" description="Helical" evidence="6">
    <location>
        <begin position="85"/>
        <end position="104"/>
    </location>
</feature>
<evidence type="ECO:0000313" key="8">
    <source>
        <dbReference type="Proteomes" id="UP001165383"/>
    </source>
</evidence>
<keyword evidence="4 6" id="KW-1133">Transmembrane helix</keyword>
<comment type="similarity">
    <text evidence="2">Belongs to the TspO/BZRP family.</text>
</comment>
<dbReference type="Proteomes" id="UP001165383">
    <property type="component" value="Unassembled WGS sequence"/>
</dbReference>
<feature type="transmembrane region" description="Helical" evidence="6">
    <location>
        <begin position="136"/>
        <end position="155"/>
    </location>
</feature>
<evidence type="ECO:0000256" key="5">
    <source>
        <dbReference type="ARBA" id="ARBA00023136"/>
    </source>
</evidence>
<feature type="transmembrane region" description="Helical" evidence="6">
    <location>
        <begin position="12"/>
        <end position="31"/>
    </location>
</feature>
<evidence type="ECO:0000256" key="6">
    <source>
        <dbReference type="SAM" id="Phobius"/>
    </source>
</evidence>
<organism evidence="7 8">
    <name type="scientific">Sphingomonas brevis</name>
    <dbReference type="NCBI Taxonomy" id="2908206"/>
    <lineage>
        <taxon>Bacteria</taxon>
        <taxon>Pseudomonadati</taxon>
        <taxon>Pseudomonadota</taxon>
        <taxon>Alphaproteobacteria</taxon>
        <taxon>Sphingomonadales</taxon>
        <taxon>Sphingomonadaceae</taxon>
        <taxon>Sphingomonas</taxon>
    </lineage>
</organism>
<comment type="caution">
    <text evidence="7">The sequence shown here is derived from an EMBL/GenBank/DDBJ whole genome shotgun (WGS) entry which is preliminary data.</text>
</comment>
<accession>A0ABT0S7U5</accession>
<keyword evidence="3 6" id="KW-0812">Transmembrane</keyword>
<dbReference type="RefSeq" id="WP_249914883.1">
    <property type="nucleotide sequence ID" value="NZ_JAMGBB010000001.1"/>
</dbReference>
<dbReference type="InterPro" id="IPR004307">
    <property type="entry name" value="TspO_MBR"/>
</dbReference>
<protein>
    <submittedName>
        <fullName evidence="7">Tryptophan-rich sensory protein</fullName>
    </submittedName>
</protein>
<dbReference type="Pfam" id="PF03073">
    <property type="entry name" value="TspO_MBR"/>
    <property type="match status" value="1"/>
</dbReference>
<feature type="transmembrane region" description="Helical" evidence="6">
    <location>
        <begin position="51"/>
        <end position="73"/>
    </location>
</feature>
<name>A0ABT0S7U5_9SPHN</name>
<dbReference type="CDD" id="cd15904">
    <property type="entry name" value="TSPO_MBR"/>
    <property type="match status" value="1"/>
</dbReference>
<evidence type="ECO:0000256" key="2">
    <source>
        <dbReference type="ARBA" id="ARBA00007524"/>
    </source>
</evidence>
<keyword evidence="8" id="KW-1185">Reference proteome</keyword>
<sequence length="176" mass="19351">MTASTQGVLKKALIAVPAIVIFGSLIGYWSNSGFSNDWYAPLAKPSFQPPAWMFGVVWTILYTLLGIALAIVLQQPPSKERRDALWLFGGQLLLNFAWSPVFFGMHMIDVAFVIIVTMLVMALAAARYFRRLNPLAGWLMLPYLLWLCLATTLNYETGKLNPGADAAPLGITGVKS</sequence>
<evidence type="ECO:0000256" key="1">
    <source>
        <dbReference type="ARBA" id="ARBA00004141"/>
    </source>
</evidence>
<evidence type="ECO:0000256" key="4">
    <source>
        <dbReference type="ARBA" id="ARBA00022989"/>
    </source>
</evidence>
<feature type="transmembrane region" description="Helical" evidence="6">
    <location>
        <begin position="110"/>
        <end position="129"/>
    </location>
</feature>
<dbReference type="Gene3D" id="1.20.1260.100">
    <property type="entry name" value="TspO/MBR protein"/>
    <property type="match status" value="1"/>
</dbReference>
<dbReference type="EMBL" id="JAMGBB010000001">
    <property type="protein sequence ID" value="MCL6740454.1"/>
    <property type="molecule type" value="Genomic_DNA"/>
</dbReference>